<evidence type="ECO:0000256" key="1">
    <source>
        <dbReference type="ARBA" id="ARBA00022737"/>
    </source>
</evidence>
<dbReference type="GO" id="GO:0005829">
    <property type="term" value="C:cytosol"/>
    <property type="evidence" value="ECO:0007669"/>
    <property type="project" value="TreeGrafter"/>
</dbReference>
<dbReference type="PROSITE" id="PS50077">
    <property type="entry name" value="HEAT_REPEAT"/>
    <property type="match status" value="3"/>
</dbReference>
<dbReference type="InterPro" id="IPR021133">
    <property type="entry name" value="HEAT_type_2"/>
</dbReference>
<feature type="repeat" description="HEAT" evidence="3">
    <location>
        <begin position="325"/>
        <end position="361"/>
    </location>
</feature>
<dbReference type="InterPro" id="IPR011989">
    <property type="entry name" value="ARM-like"/>
</dbReference>
<evidence type="ECO:0000259" key="4">
    <source>
        <dbReference type="Pfam" id="PF22646"/>
    </source>
</evidence>
<dbReference type="PANTHER" id="PTHR10648">
    <property type="entry name" value="SERINE/THREONINE-PROTEIN PHOSPHATASE PP2A 65 KDA REGULATORY SUBUNIT"/>
    <property type="match status" value="1"/>
</dbReference>
<dbReference type="InterPro" id="IPR016024">
    <property type="entry name" value="ARM-type_fold"/>
</dbReference>
<dbReference type="Gene3D" id="1.25.10.10">
    <property type="entry name" value="Leucine-rich Repeat Variant"/>
    <property type="match status" value="1"/>
</dbReference>
<feature type="repeat" description="HEAT" evidence="3">
    <location>
        <begin position="235"/>
        <end position="273"/>
    </location>
</feature>
<dbReference type="AlphaFoldDB" id="A0AAN7NYP7"/>
<evidence type="ECO:0000313" key="6">
    <source>
        <dbReference type="Proteomes" id="UP001353858"/>
    </source>
</evidence>
<feature type="repeat" description="HEAT" evidence="3">
    <location>
        <begin position="364"/>
        <end position="402"/>
    </location>
</feature>
<dbReference type="InterPro" id="IPR051023">
    <property type="entry name" value="PP2A_Regulatory_Subunit_A"/>
</dbReference>
<sequence>MEDYEIAQESGTNENPFVLFAASLDLNLDAEVRINSIKKLTVVALALGVEKTKTDLISYLNNLTEVIYNDDELLMHLAEQLQKFLPFVGGPDNVGLILNILEKLCAVEEFAVRQKAVEALEYLCNQLDDENIENNIVPLVFRLIQSDWFTSKCSAAALSPICYARGNKDTKAQFRNIYKMLCLNDAPLVRRAAAITLNEFIRVLENDMDSVRLLAIDVGISLSWRLTSGEIEELIVGSIIELSEDASWRVRYQAAKQLTSIQKAFGHDLTQRYLISICQHLVHDTEPQVREACANVIVRFCEILQETYKYIGGKEAINPVIFNQIFPMIKILYQDCNSDVKEALSGVITSLSPLFGLENTKLLLLPLITASLLNESSKIRENIISNLNNIISVIGIEEIADTVLKIITDLVNSSASIWRTRRNLIVTVNYIAKHSGRQYFDVHLRPLYQKLLSDGVYAVRKTAPLILPILIKQFGFKWARDSILTDVLLLANHSHYLYRYVYLFCIDELVSPTIETNFKSMTEINQLKYLAHIYNTESGNDKIASFLNRIKTLNTSLQMKFKEDWVFDVLTHLHDNDIPNDNIKLYTEDAIDMFIKDNNLNITCTTIDEINNEDVYLEGLLDVVVNTFMDVLCQLSTDRVDNVQSLVGKTLINIEKFSNALEKELNTLHLNCVNENENIYEEIYEVKNTENVYEDTDEVKNTENIYENISEVKNTENHIEQKAENGNKKSLENELLEILEDKLKSTE</sequence>
<comment type="caution">
    <text evidence="5">The sequence shown here is derived from an EMBL/GenBank/DDBJ whole genome shotgun (WGS) entry which is preliminary data.</text>
</comment>
<reference evidence="6" key="1">
    <citation type="submission" date="2023-01" db="EMBL/GenBank/DDBJ databases">
        <title>Key to firefly adult light organ development and bioluminescence: homeobox transcription factors regulate luciferase expression and transportation to peroxisome.</title>
        <authorList>
            <person name="Fu X."/>
        </authorList>
    </citation>
    <scope>NUCLEOTIDE SEQUENCE [LARGE SCALE GENOMIC DNA]</scope>
</reference>
<name>A0AAN7NYP7_9COLE</name>
<dbReference type="InterPro" id="IPR054573">
    <property type="entry name" value="PP2A/SF3B1-like_HEAT"/>
</dbReference>
<proteinExistence type="inferred from homology"/>
<dbReference type="GO" id="GO:0000159">
    <property type="term" value="C:protein phosphatase type 2A complex"/>
    <property type="evidence" value="ECO:0007669"/>
    <property type="project" value="TreeGrafter"/>
</dbReference>
<accession>A0AAN7NYP7</accession>
<keyword evidence="1" id="KW-0677">Repeat</keyword>
<keyword evidence="6" id="KW-1185">Reference proteome</keyword>
<dbReference type="Proteomes" id="UP001353858">
    <property type="component" value="Unassembled WGS sequence"/>
</dbReference>
<dbReference type="GO" id="GO:0005634">
    <property type="term" value="C:nucleus"/>
    <property type="evidence" value="ECO:0007669"/>
    <property type="project" value="TreeGrafter"/>
</dbReference>
<organism evidence="5 6">
    <name type="scientific">Aquatica leii</name>
    <dbReference type="NCBI Taxonomy" id="1421715"/>
    <lineage>
        <taxon>Eukaryota</taxon>
        <taxon>Metazoa</taxon>
        <taxon>Ecdysozoa</taxon>
        <taxon>Arthropoda</taxon>
        <taxon>Hexapoda</taxon>
        <taxon>Insecta</taxon>
        <taxon>Pterygota</taxon>
        <taxon>Neoptera</taxon>
        <taxon>Endopterygota</taxon>
        <taxon>Coleoptera</taxon>
        <taxon>Polyphaga</taxon>
        <taxon>Elateriformia</taxon>
        <taxon>Elateroidea</taxon>
        <taxon>Lampyridae</taxon>
        <taxon>Luciolinae</taxon>
        <taxon>Aquatica</taxon>
    </lineage>
</organism>
<dbReference type="SUPFAM" id="SSF48371">
    <property type="entry name" value="ARM repeat"/>
    <property type="match status" value="1"/>
</dbReference>
<evidence type="ECO:0000313" key="5">
    <source>
        <dbReference type="EMBL" id="KAK4876220.1"/>
    </source>
</evidence>
<dbReference type="PANTHER" id="PTHR10648:SF4">
    <property type="entry name" value="PROTEIN PHOSPHATASE 2 (FORMERLY 2A), REGULATORY SUBUNIT A, BETA ISOFORM-RELATED"/>
    <property type="match status" value="1"/>
</dbReference>
<dbReference type="Pfam" id="PF22646">
    <property type="entry name" value="PPP2R1A-like_HEAT"/>
    <property type="match status" value="1"/>
</dbReference>
<evidence type="ECO:0000256" key="2">
    <source>
        <dbReference type="ARBA" id="ARBA00038332"/>
    </source>
</evidence>
<protein>
    <recommendedName>
        <fullName evidence="4">Phosphatase PP2A regulatory subunit A/Splicing factor 3B subunit 1-like HEAT repeat domain-containing protein</fullName>
    </recommendedName>
</protein>
<gene>
    <name evidence="5" type="ORF">RN001_012642</name>
</gene>
<feature type="domain" description="Phosphatase PP2A regulatory subunit A/Splicing factor 3B subunit 1-like HEAT repeat" evidence="4">
    <location>
        <begin position="269"/>
        <end position="356"/>
    </location>
</feature>
<comment type="similarity">
    <text evidence="2">Belongs to the phosphatase 2A regulatory subunit A family.</text>
</comment>
<dbReference type="GO" id="GO:0019888">
    <property type="term" value="F:protein phosphatase regulator activity"/>
    <property type="evidence" value="ECO:0007669"/>
    <property type="project" value="TreeGrafter"/>
</dbReference>
<evidence type="ECO:0000256" key="3">
    <source>
        <dbReference type="PROSITE-ProRule" id="PRU00103"/>
    </source>
</evidence>
<dbReference type="EMBL" id="JARPUR010000005">
    <property type="protein sequence ID" value="KAK4876220.1"/>
    <property type="molecule type" value="Genomic_DNA"/>
</dbReference>